<evidence type="ECO:0000313" key="2">
    <source>
        <dbReference type="EMBL" id="QMW04732.1"/>
    </source>
</evidence>
<keyword evidence="3" id="KW-1185">Reference proteome</keyword>
<gene>
    <name evidence="2" type="ORF">H3H32_07340</name>
</gene>
<dbReference type="EMBL" id="CP059732">
    <property type="protein sequence ID" value="QMW04732.1"/>
    <property type="molecule type" value="Genomic_DNA"/>
</dbReference>
<sequence length="151" mass="16233">MYTLLISGLVIFTSAHVASVALTNYIVKATPAITIFTIDVPAAARATVARLYPGVKSVKWEKEDGNYEAGLTHNGKELSLVIDAKGNLLETETTITESALPASVRAYVAKHHAGKKIKEAAEIVDAKGKKTYEAEVGGKDLIFDEKGQFIK</sequence>
<dbReference type="InterPro" id="IPR021533">
    <property type="entry name" value="PepSY-like"/>
</dbReference>
<organism evidence="2 3">
    <name type="scientific">Spirosoma foliorum</name>
    <dbReference type="NCBI Taxonomy" id="2710596"/>
    <lineage>
        <taxon>Bacteria</taxon>
        <taxon>Pseudomonadati</taxon>
        <taxon>Bacteroidota</taxon>
        <taxon>Cytophagia</taxon>
        <taxon>Cytophagales</taxon>
        <taxon>Cytophagaceae</taxon>
        <taxon>Spirosoma</taxon>
    </lineage>
</organism>
<accession>A0A7G5H0U0</accession>
<dbReference type="Pfam" id="PF11396">
    <property type="entry name" value="PepSY_like"/>
    <property type="match status" value="1"/>
</dbReference>
<proteinExistence type="predicted"/>
<evidence type="ECO:0000259" key="1">
    <source>
        <dbReference type="Pfam" id="PF11396"/>
    </source>
</evidence>
<dbReference type="RefSeq" id="WP_182462084.1">
    <property type="nucleotide sequence ID" value="NZ_CP059732.1"/>
</dbReference>
<feature type="domain" description="Putative beta-lactamase-inhibitor-like PepSY-like" evidence="1">
    <location>
        <begin position="85"/>
        <end position="151"/>
    </location>
</feature>
<evidence type="ECO:0000313" key="3">
    <source>
        <dbReference type="Proteomes" id="UP000515369"/>
    </source>
</evidence>
<name>A0A7G5H0U0_9BACT</name>
<dbReference type="KEGG" id="sfol:H3H32_07340"/>
<dbReference type="Gene3D" id="3.10.450.360">
    <property type="match status" value="1"/>
</dbReference>
<protein>
    <submittedName>
        <fullName evidence="2">PepSY-like domain-containing protein</fullName>
    </submittedName>
</protein>
<dbReference type="AlphaFoldDB" id="A0A7G5H0U0"/>
<dbReference type="SUPFAM" id="SSF160574">
    <property type="entry name" value="BT0923-like"/>
    <property type="match status" value="1"/>
</dbReference>
<reference evidence="2 3" key="1">
    <citation type="submission" date="2020-07" db="EMBL/GenBank/DDBJ databases">
        <title>Spirosoma foliorum sp. nov., isolated from the leaves on the Nejang mountain Korea, Republic of.</title>
        <authorList>
            <person name="Ho H."/>
            <person name="Lee Y.-J."/>
            <person name="Nurcahyanto D.-A."/>
            <person name="Kim S.-G."/>
        </authorList>
    </citation>
    <scope>NUCLEOTIDE SEQUENCE [LARGE SCALE GENOMIC DNA]</scope>
    <source>
        <strain evidence="2 3">PL0136</strain>
    </source>
</reference>
<dbReference type="Proteomes" id="UP000515369">
    <property type="component" value="Chromosome"/>
</dbReference>